<reference evidence="1 2" key="1">
    <citation type="submission" date="2018-10" db="EMBL/GenBank/DDBJ databases">
        <title>Ulvibacterium marinum gen. nov., sp. nov., a novel marine bacterium of the family Flavobacteriaceae, isolated from a culture of the green alga Ulva prolifera.</title>
        <authorList>
            <person name="Zhang Z."/>
        </authorList>
    </citation>
    <scope>NUCLEOTIDE SEQUENCE [LARGE SCALE GENOMIC DNA]</scope>
    <source>
        <strain evidence="1 2">CCMM003</strain>
    </source>
</reference>
<comment type="caution">
    <text evidence="1">The sequence shown here is derived from an EMBL/GenBank/DDBJ whole genome shotgun (WGS) entry which is preliminary data.</text>
</comment>
<keyword evidence="2" id="KW-1185">Reference proteome</keyword>
<accession>A0A3B0C556</accession>
<protein>
    <submittedName>
        <fullName evidence="1">Uncharacterized protein</fullName>
    </submittedName>
</protein>
<proteinExistence type="predicted"/>
<gene>
    <name evidence="1" type="ORF">D7Z94_11245</name>
</gene>
<dbReference type="AlphaFoldDB" id="A0A3B0C556"/>
<evidence type="ECO:0000313" key="2">
    <source>
        <dbReference type="Proteomes" id="UP000276603"/>
    </source>
</evidence>
<organism evidence="1 2">
    <name type="scientific">Ulvibacterium marinum</name>
    <dbReference type="NCBI Taxonomy" id="2419782"/>
    <lineage>
        <taxon>Bacteria</taxon>
        <taxon>Pseudomonadati</taxon>
        <taxon>Bacteroidota</taxon>
        <taxon>Flavobacteriia</taxon>
        <taxon>Flavobacteriales</taxon>
        <taxon>Flavobacteriaceae</taxon>
        <taxon>Ulvibacterium</taxon>
    </lineage>
</organism>
<name>A0A3B0C556_9FLAO</name>
<evidence type="ECO:0000313" key="1">
    <source>
        <dbReference type="EMBL" id="RKN81485.1"/>
    </source>
</evidence>
<dbReference type="EMBL" id="RBCJ01000002">
    <property type="protein sequence ID" value="RKN81485.1"/>
    <property type="molecule type" value="Genomic_DNA"/>
</dbReference>
<sequence>MPFYLDNFKDNPHFKFNKDYKIRGVESFKNDLERHFFAKAGVCNYTSDKNESLLAIELNCNLALVELLFYFNRGDWGKDGFLRTHLQDLVKNNGVTVDIDELSIHLKDTSIVINRIYDQSIAQQFENVLTEIAHHYVHFTKGLSEVPYEIFVPVFEETNTSFLNMAHGNNTKNDYFKYWGAYYLSQNDPSIYDLDSLSLISGDLYMLNH</sequence>
<dbReference type="Proteomes" id="UP000276603">
    <property type="component" value="Unassembled WGS sequence"/>
</dbReference>